<name>A0ABQ3B0F1_9GAMM</name>
<dbReference type="Gene3D" id="1.10.530.10">
    <property type="match status" value="1"/>
</dbReference>
<evidence type="ECO:0000259" key="12">
    <source>
        <dbReference type="SMART" id="SM00047"/>
    </source>
</evidence>
<evidence type="ECO:0000256" key="3">
    <source>
        <dbReference type="ARBA" id="ARBA00006880"/>
    </source>
</evidence>
<dbReference type="InterPro" id="IPR013377">
    <property type="entry name" value="FlgJ"/>
</dbReference>
<evidence type="ECO:0000256" key="8">
    <source>
        <dbReference type="ARBA" id="ARBA00022801"/>
    </source>
</evidence>
<organism evidence="13 14">
    <name type="scientific">Cellvibrio zantedeschiae</name>
    <dbReference type="NCBI Taxonomy" id="1237077"/>
    <lineage>
        <taxon>Bacteria</taxon>
        <taxon>Pseudomonadati</taxon>
        <taxon>Pseudomonadota</taxon>
        <taxon>Gammaproteobacteria</taxon>
        <taxon>Cellvibrionales</taxon>
        <taxon>Cellvibrionaceae</taxon>
        <taxon>Cellvibrio</taxon>
    </lineage>
</organism>
<comment type="similarity">
    <text evidence="4">In the C-terminal section; belongs to the glycosyl hydrolase 73 family.</text>
</comment>
<evidence type="ECO:0000256" key="2">
    <source>
        <dbReference type="ARBA" id="ARBA00004418"/>
    </source>
</evidence>
<sequence>MTTIDNNSLTAALAGSAAAGKTSAVKDNYFDQNSLNSVKLMGHRNDPAALKEISKKFEAMFVQQMLKSMRDANAVFADGDMFSSEEVKFHQDMMDQQMVLNLTSGEGIGLAKSMFAQMQKLYNKPVDLNVKSEPVNTLERSLKTTFAPVVRTKPVAAVSELRAGNKSAVAQTPEEFVERVKPYAEKAAAELNVGTDVLLAQAALETGWGKHLIHDTDGNNSFNIFNIKATGWQGKSVTVNTLENKQGIAQQERAAFRQYDDYEQSFADYVALIKNNPRYKEALSAGADSESYAEALQKAGYATDPDYADKIKRLLNNDSIRSATDNSDAAINVIADATGVQS</sequence>
<accession>A0ABQ3B0F1</accession>
<gene>
    <name evidence="13" type="primary">flgJ</name>
    <name evidence="13" type="ORF">GCM10011613_16750</name>
</gene>
<comment type="similarity">
    <text evidence="3">In the N-terminal section; belongs to the FlgJ family.</text>
</comment>
<dbReference type="PANTHER" id="PTHR33308:SF9">
    <property type="entry name" value="PEPTIDOGLYCAN HYDROLASE FLGJ"/>
    <property type="match status" value="1"/>
</dbReference>
<dbReference type="Proteomes" id="UP000619761">
    <property type="component" value="Unassembled WGS sequence"/>
</dbReference>
<dbReference type="Pfam" id="PF01832">
    <property type="entry name" value="Glucosaminidase"/>
    <property type="match status" value="1"/>
</dbReference>
<dbReference type="NCBIfam" id="TIGR02541">
    <property type="entry name" value="flagell_FlgJ"/>
    <property type="match status" value="1"/>
</dbReference>
<evidence type="ECO:0000256" key="5">
    <source>
        <dbReference type="ARBA" id="ARBA00013433"/>
    </source>
</evidence>
<evidence type="ECO:0000256" key="1">
    <source>
        <dbReference type="ARBA" id="ARBA00002954"/>
    </source>
</evidence>
<keyword evidence="6" id="KW-0574">Periplasm</keyword>
<dbReference type="InterPro" id="IPR019301">
    <property type="entry name" value="Flagellar_prot_FlgJ_N"/>
</dbReference>
<evidence type="ECO:0000256" key="7">
    <source>
        <dbReference type="ARBA" id="ARBA00022795"/>
    </source>
</evidence>
<keyword evidence="10" id="KW-0961">Cell wall biogenesis/degradation</keyword>
<keyword evidence="8 13" id="KW-0378">Hydrolase</keyword>
<dbReference type="PRINTS" id="PR01002">
    <property type="entry name" value="FLGFLGJ"/>
</dbReference>
<comment type="caution">
    <text evidence="13">The sequence shown here is derived from an EMBL/GenBank/DDBJ whole genome shotgun (WGS) entry which is preliminary data.</text>
</comment>
<reference evidence="14" key="1">
    <citation type="journal article" date="2019" name="Int. J. Syst. Evol. Microbiol.">
        <title>The Global Catalogue of Microorganisms (GCM) 10K type strain sequencing project: providing services to taxonomists for standard genome sequencing and annotation.</title>
        <authorList>
            <consortium name="The Broad Institute Genomics Platform"/>
            <consortium name="The Broad Institute Genome Sequencing Center for Infectious Disease"/>
            <person name="Wu L."/>
            <person name="Ma J."/>
        </authorList>
    </citation>
    <scope>NUCLEOTIDE SEQUENCE [LARGE SCALE GENOMIC DNA]</scope>
    <source>
        <strain evidence="14">KCTC 32239</strain>
    </source>
</reference>
<dbReference type="RefSeq" id="WP_189417502.1">
    <property type="nucleotide sequence ID" value="NZ_BMYZ01000001.1"/>
</dbReference>
<evidence type="ECO:0000256" key="10">
    <source>
        <dbReference type="ARBA" id="ARBA00023316"/>
    </source>
</evidence>
<dbReference type="Gene3D" id="2.10.70.40">
    <property type="entry name" value="peptidoglycan hydrolase"/>
    <property type="match status" value="1"/>
</dbReference>
<comment type="function">
    <text evidence="1">Flagellum-specific muramidase which hydrolyzes the peptidoglycan layer to assemble the rod structure in the periplasmic space.</text>
</comment>
<dbReference type="EMBL" id="BMYZ01000001">
    <property type="protein sequence ID" value="GGY72428.1"/>
    <property type="molecule type" value="Genomic_DNA"/>
</dbReference>
<dbReference type="SMART" id="SM00047">
    <property type="entry name" value="LYZ2"/>
    <property type="match status" value="1"/>
</dbReference>
<dbReference type="GO" id="GO:0016787">
    <property type="term" value="F:hydrolase activity"/>
    <property type="evidence" value="ECO:0007669"/>
    <property type="project" value="UniProtKB-KW"/>
</dbReference>
<protein>
    <recommendedName>
        <fullName evidence="5">Peptidoglycan hydrolase FlgJ</fullName>
    </recommendedName>
    <alternativeName>
        <fullName evidence="11">Muramidase FlgJ</fullName>
    </alternativeName>
</protein>
<proteinExistence type="inferred from homology"/>
<dbReference type="PANTHER" id="PTHR33308">
    <property type="entry name" value="PEPTIDOGLYCAN HYDROLASE FLGJ"/>
    <property type="match status" value="1"/>
</dbReference>
<dbReference type="InterPro" id="IPR051056">
    <property type="entry name" value="Glycosyl_Hydrolase_73"/>
</dbReference>
<evidence type="ECO:0000256" key="9">
    <source>
        <dbReference type="ARBA" id="ARBA00023295"/>
    </source>
</evidence>
<evidence type="ECO:0000256" key="4">
    <source>
        <dbReference type="ARBA" id="ARBA00007974"/>
    </source>
</evidence>
<dbReference type="Pfam" id="PF10135">
    <property type="entry name" value="Rod-binding"/>
    <property type="match status" value="1"/>
</dbReference>
<keyword evidence="9" id="KW-0326">Glycosidase</keyword>
<evidence type="ECO:0000313" key="13">
    <source>
        <dbReference type="EMBL" id="GGY72428.1"/>
    </source>
</evidence>
<evidence type="ECO:0000313" key="14">
    <source>
        <dbReference type="Proteomes" id="UP000619761"/>
    </source>
</evidence>
<evidence type="ECO:0000256" key="6">
    <source>
        <dbReference type="ARBA" id="ARBA00022764"/>
    </source>
</evidence>
<comment type="subcellular location">
    <subcellularLocation>
        <location evidence="2">Periplasm</location>
    </subcellularLocation>
</comment>
<dbReference type="InterPro" id="IPR002901">
    <property type="entry name" value="MGlyc_endo_b_GlcNAc-like_dom"/>
</dbReference>
<evidence type="ECO:0000256" key="11">
    <source>
        <dbReference type="ARBA" id="ARBA00030835"/>
    </source>
</evidence>
<keyword evidence="7" id="KW-1005">Bacterial flagellum biogenesis</keyword>
<feature type="domain" description="Mannosyl-glycoprotein endo-beta-N-acetylglucosamidase-like" evidence="12">
    <location>
        <begin position="166"/>
        <end position="328"/>
    </location>
</feature>
<keyword evidence="14" id="KW-1185">Reference proteome</keyword>